<dbReference type="InterPro" id="IPR033124">
    <property type="entry name" value="Ser_caboxypep_his_AS"/>
</dbReference>
<keyword evidence="7" id="KW-0732">Signal</keyword>
<dbReference type="PRINTS" id="PR00724">
    <property type="entry name" value="CRBOXYPTASEC"/>
</dbReference>
<name>A0A1E3QWJ1_9ASCO</name>
<dbReference type="GO" id="GO:0006995">
    <property type="term" value="P:cellular response to nitrogen starvation"/>
    <property type="evidence" value="ECO:0007669"/>
    <property type="project" value="UniProtKB-ARBA"/>
</dbReference>
<evidence type="ECO:0000256" key="1">
    <source>
        <dbReference type="ARBA" id="ARBA00004116"/>
    </source>
</evidence>
<dbReference type="Gene3D" id="1.10.287.410">
    <property type="match status" value="1"/>
</dbReference>
<comment type="function">
    <text evidence="12">Involved in degradation of small peptides.</text>
</comment>
<dbReference type="PANTHER" id="PTHR11802:SF113">
    <property type="entry name" value="SERINE CARBOXYPEPTIDASE CTSA-4.1"/>
    <property type="match status" value="1"/>
</dbReference>
<comment type="subcellular location">
    <subcellularLocation>
        <location evidence="1">Vacuole</location>
    </subcellularLocation>
</comment>
<dbReference type="InterPro" id="IPR001563">
    <property type="entry name" value="Peptidase_S10"/>
</dbReference>
<evidence type="ECO:0000256" key="3">
    <source>
        <dbReference type="ARBA" id="ARBA00012446"/>
    </source>
</evidence>
<evidence type="ECO:0000256" key="2">
    <source>
        <dbReference type="ARBA" id="ARBA00009431"/>
    </source>
</evidence>
<dbReference type="Gene3D" id="3.40.50.1820">
    <property type="entry name" value="alpha/beta hydrolase"/>
    <property type="match status" value="1"/>
</dbReference>
<evidence type="ECO:0000313" key="15">
    <source>
        <dbReference type="EMBL" id="ODQ82059.1"/>
    </source>
</evidence>
<evidence type="ECO:0000256" key="8">
    <source>
        <dbReference type="ARBA" id="ARBA00022801"/>
    </source>
</evidence>
<proteinExistence type="inferred from homology"/>
<dbReference type="PROSITE" id="PS00560">
    <property type="entry name" value="CARBOXYPEPT_SER_HIS"/>
    <property type="match status" value="1"/>
</dbReference>
<dbReference type="GO" id="GO:0031638">
    <property type="term" value="P:zymogen activation"/>
    <property type="evidence" value="ECO:0007669"/>
    <property type="project" value="UniProtKB-ARBA"/>
</dbReference>
<keyword evidence="6" id="KW-0645">Protease</keyword>
<evidence type="ECO:0000313" key="16">
    <source>
        <dbReference type="Proteomes" id="UP000094336"/>
    </source>
</evidence>
<dbReference type="Proteomes" id="UP000094336">
    <property type="component" value="Unassembled WGS sequence"/>
</dbReference>
<keyword evidence="8" id="KW-0378">Hydrolase</keyword>
<dbReference type="GO" id="GO:0004185">
    <property type="term" value="F:serine-type carboxypeptidase activity"/>
    <property type="evidence" value="ECO:0007669"/>
    <property type="project" value="UniProtKB-EC"/>
</dbReference>
<accession>A0A1E3QWJ1</accession>
<dbReference type="GeneID" id="30149466"/>
<dbReference type="InterPro" id="IPR029058">
    <property type="entry name" value="AB_hydrolase_fold"/>
</dbReference>
<keyword evidence="9" id="KW-1015">Disulfide bond</keyword>
<evidence type="ECO:0000256" key="9">
    <source>
        <dbReference type="ARBA" id="ARBA00023157"/>
    </source>
</evidence>
<evidence type="ECO:0000256" key="11">
    <source>
        <dbReference type="ARBA" id="ARBA00052076"/>
    </source>
</evidence>
<dbReference type="AlphaFoldDB" id="A0A1E3QWJ1"/>
<organism evidence="15 16">
    <name type="scientific">Babjeviella inositovora NRRL Y-12698</name>
    <dbReference type="NCBI Taxonomy" id="984486"/>
    <lineage>
        <taxon>Eukaryota</taxon>
        <taxon>Fungi</taxon>
        <taxon>Dikarya</taxon>
        <taxon>Ascomycota</taxon>
        <taxon>Saccharomycotina</taxon>
        <taxon>Pichiomycetes</taxon>
        <taxon>Serinales incertae sedis</taxon>
        <taxon>Babjeviella</taxon>
    </lineage>
</organism>
<dbReference type="GO" id="GO:0046938">
    <property type="term" value="P:phytochelatin biosynthetic process"/>
    <property type="evidence" value="ECO:0007669"/>
    <property type="project" value="UniProtKB-ARBA"/>
</dbReference>
<dbReference type="OrthoDB" id="443318at2759"/>
<evidence type="ECO:0000256" key="13">
    <source>
        <dbReference type="ARBA" id="ARBA00071409"/>
    </source>
</evidence>
<comment type="similarity">
    <text evidence="2">Belongs to the peptidase S10 family.</text>
</comment>
<sequence>MVAKSIEKTKIPLEFPYHSLRVTNPEGLGIDPSVKQHSGYLDILDEDKHFFYYFVESRNDPLTDPVLLWINGGPGCSSMTGLFFELGPAKISQGLKPIHNPHSWNSNASVIFLEQPVGVGYSYSSGSVISTEASAADMYAFMELFFARFPHFRLNNFHISGELYAGHYIPQFAAEILKHPHRTFNLSSVIIGNGITDSLTQYAWYEPMACGRGGYHAVLSPEKCASMRAAYPACAQLVQHCYDDPSVFTCVPADVYCLEHIKGALTQETDLNPYDLRRKCMGDGCYVEGEYITAYMNLDEVKKALGADTHRVFQLCSNDVLQGFIGSGDRTKPYMQYVAQVLDAGIPVLLYAGDKDYQCNWMGNLAWAEKLQYKHHKQFHKAQLRPWYNGEVRAGEVKSYDKFTYLRVFDAGHMVPFDQPENSLDMVNRWIAGDYLFGY</sequence>
<comment type="catalytic activity">
    <reaction evidence="11">
        <text>Release of a C-terminal amino acid with broad specificity.</text>
        <dbReference type="EC" id="3.4.16.5"/>
    </reaction>
</comment>
<evidence type="ECO:0000256" key="6">
    <source>
        <dbReference type="ARBA" id="ARBA00022670"/>
    </source>
</evidence>
<evidence type="ECO:0000256" key="7">
    <source>
        <dbReference type="ARBA" id="ARBA00022729"/>
    </source>
</evidence>
<keyword evidence="16" id="KW-1185">Reference proteome</keyword>
<dbReference type="Pfam" id="PF00450">
    <property type="entry name" value="Peptidase_S10"/>
    <property type="match status" value="1"/>
</dbReference>
<evidence type="ECO:0000256" key="4">
    <source>
        <dbReference type="ARBA" id="ARBA00022554"/>
    </source>
</evidence>
<dbReference type="EMBL" id="KV454427">
    <property type="protein sequence ID" value="ODQ82059.1"/>
    <property type="molecule type" value="Genomic_DNA"/>
</dbReference>
<reference evidence="16" key="1">
    <citation type="submission" date="2016-05" db="EMBL/GenBank/DDBJ databases">
        <title>Comparative genomics of biotechnologically important yeasts.</title>
        <authorList>
            <consortium name="DOE Joint Genome Institute"/>
            <person name="Riley R."/>
            <person name="Haridas S."/>
            <person name="Wolfe K.H."/>
            <person name="Lopes M.R."/>
            <person name="Hittinger C.T."/>
            <person name="Goker M."/>
            <person name="Salamov A."/>
            <person name="Wisecaver J."/>
            <person name="Long T.M."/>
            <person name="Aerts A.L."/>
            <person name="Barry K."/>
            <person name="Choi C."/>
            <person name="Clum A."/>
            <person name="Coughlan A.Y."/>
            <person name="Deshpande S."/>
            <person name="Douglass A.P."/>
            <person name="Hanson S.J."/>
            <person name="Klenk H.-P."/>
            <person name="Labutti K."/>
            <person name="Lapidus A."/>
            <person name="Lindquist E."/>
            <person name="Lipzen A."/>
            <person name="Meier-Kolthoff J.P."/>
            <person name="Ohm R.A."/>
            <person name="Otillar R.P."/>
            <person name="Pangilinan J."/>
            <person name="Peng Y."/>
            <person name="Rokas A."/>
            <person name="Rosa C.A."/>
            <person name="Scheuner C."/>
            <person name="Sibirny A.A."/>
            <person name="Slot J.C."/>
            <person name="Stielow J.B."/>
            <person name="Sun H."/>
            <person name="Kurtzman C.P."/>
            <person name="Blackwell M."/>
            <person name="Grigoriev I.V."/>
            <person name="Jeffries T.W."/>
        </authorList>
    </citation>
    <scope>NUCLEOTIDE SEQUENCE [LARGE SCALE GENOMIC DNA]</scope>
    <source>
        <strain evidence="16">NRRL Y-12698</strain>
    </source>
</reference>
<evidence type="ECO:0000256" key="12">
    <source>
        <dbReference type="ARBA" id="ARBA00058662"/>
    </source>
</evidence>
<evidence type="ECO:0000256" key="10">
    <source>
        <dbReference type="ARBA" id="ARBA00023180"/>
    </source>
</evidence>
<keyword evidence="10" id="KW-0325">Glycoprotein</keyword>
<evidence type="ECO:0000256" key="5">
    <source>
        <dbReference type="ARBA" id="ARBA00022645"/>
    </source>
</evidence>
<dbReference type="FunFam" id="1.10.287.410:FF:000001">
    <property type="entry name" value="Carboxypeptidase Y"/>
    <property type="match status" value="1"/>
</dbReference>
<dbReference type="EC" id="3.4.16.5" evidence="3"/>
<dbReference type="GO" id="GO:0000328">
    <property type="term" value="C:fungal-type vacuole lumen"/>
    <property type="evidence" value="ECO:0007669"/>
    <property type="project" value="UniProtKB-ARBA"/>
</dbReference>
<dbReference type="SUPFAM" id="SSF53474">
    <property type="entry name" value="alpha/beta-Hydrolases"/>
    <property type="match status" value="1"/>
</dbReference>
<dbReference type="PANTHER" id="PTHR11802">
    <property type="entry name" value="SERINE PROTEASE FAMILY S10 SERINE CARBOXYPEPTIDASE"/>
    <property type="match status" value="1"/>
</dbReference>
<evidence type="ECO:0000256" key="14">
    <source>
        <dbReference type="ARBA" id="ARBA00081189"/>
    </source>
</evidence>
<keyword evidence="5" id="KW-0121">Carboxypeptidase</keyword>
<dbReference type="STRING" id="984486.A0A1E3QWJ1"/>
<keyword evidence="4" id="KW-0926">Vacuole</keyword>
<protein>
    <recommendedName>
        <fullName evidence="13">Carboxypeptidase Y</fullName>
        <ecNumber evidence="3">3.4.16.5</ecNumber>
    </recommendedName>
    <alternativeName>
        <fullName evidence="14">Carboxypeptidase YSCY</fullName>
    </alternativeName>
</protein>
<dbReference type="RefSeq" id="XP_018987387.1">
    <property type="nucleotide sequence ID" value="XM_019131613.1"/>
</dbReference>
<gene>
    <name evidence="15" type="ORF">BABINDRAFT_32983</name>
</gene>